<dbReference type="PANTHER" id="PTHR46462">
    <property type="entry name" value="UPSET, ISOFORM A"/>
    <property type="match status" value="1"/>
</dbReference>
<dbReference type="GO" id="GO:0008270">
    <property type="term" value="F:zinc ion binding"/>
    <property type="evidence" value="ECO:0007669"/>
    <property type="project" value="UniProtKB-KW"/>
</dbReference>
<dbReference type="Gene3D" id="2.170.270.10">
    <property type="entry name" value="SET domain"/>
    <property type="match status" value="1"/>
</dbReference>
<keyword evidence="3" id="KW-0862">Zinc</keyword>
<evidence type="ECO:0000256" key="1">
    <source>
        <dbReference type="ARBA" id="ARBA00022723"/>
    </source>
</evidence>
<dbReference type="CDD" id="cd15570">
    <property type="entry name" value="PHD_Bye1p_SIZ1_like"/>
    <property type="match status" value="1"/>
</dbReference>
<organism evidence="7 8">
    <name type="scientific">Purpureocillium lavendulum</name>
    <dbReference type="NCBI Taxonomy" id="1247861"/>
    <lineage>
        <taxon>Eukaryota</taxon>
        <taxon>Fungi</taxon>
        <taxon>Dikarya</taxon>
        <taxon>Ascomycota</taxon>
        <taxon>Pezizomycotina</taxon>
        <taxon>Sordariomycetes</taxon>
        <taxon>Hypocreomycetidae</taxon>
        <taxon>Hypocreales</taxon>
        <taxon>Ophiocordycipitaceae</taxon>
        <taxon>Purpureocillium</taxon>
    </lineage>
</organism>
<protein>
    <submittedName>
        <fullName evidence="7">SET domain protein</fullName>
    </submittedName>
</protein>
<sequence length="912" mass="99850">MTDNPAPLPTQTAVPSQTALAAPVAAPVVKDEAAANAVETVEEEPYTIKCICNFSDDDGNTIYCETCDTWQHIDCFYPDNRDEAIREDFSHSCAECKPRPLDRQKAIERTLRLRNAAIVQQLPVDKKPKRPPSKSHKKKVKPADVQINGGQSESGKSGSPSDHQPSSKKQKSSHRSSQSISSQPSKRSPSYGNPRPTLAHPPSPATTPPDLPDDFLIHHYSDGFYSLYNESDVPDTHNNAFANIAIPAALGQWLRDPETMKKEVGRTRDEVFRIDPPAADEKKPTLEVKDSTRTSDGGMTLRWRYIKSTTPIAKDVRLIELNGQIGFQKDYCADPENLWADLSSPLPFVFFHPILPLYIDTRKEGSQARYVRRSCKPNAQLDTYLSSGSEYHFWLVSDRFIAADEQITLPWDFRLEKSVHSRWLNLLGLNDDDAATQDEPEMDSSEYNAISNWIDRILSEYGGCACDLENNCAFARFHRHYLYGKNQGRTAKKKSRKSRNQTISPTSTGQATNSRAPSEGHFDDSADNDTRHESSRSKPSSRDRTPLPQGQFDQLGILTEPTDRDKRKVAMVEDSFRRMEQQQPPRKKKRVSDGTTTSSSSKPKSRNGSAAPPGNYVDAGTSRSKSGSPASGRSPTLSNLPKPGGPYKAAPFNAQSRQSSTTPRSAYCDASVQTDPVQGEWFSELPKTHGCKKRILSLSKRLLNSRLRNRTGDDELGNQRLLSTPGGGDHAMDLDSPTGEHKPFLPVPAAIEPPSPTSQSSDTIMSDQTHETVPLMANGAVSEPEKKTPDLRVQMPPIPAFDNTGLVATPTSTSVGAGQSPISGTLPSPFAPPAVNGVAVTPSPAKKKLSLSDYTKSRMNKAAGKVAGGSALLKPGLASPEEIKVEVTFEPQPPEKPRDSAVPASTPTSNGH</sequence>
<keyword evidence="4" id="KW-0156">Chromatin regulator</keyword>
<dbReference type="Pfam" id="PF00856">
    <property type="entry name" value="SET"/>
    <property type="match status" value="1"/>
</dbReference>
<evidence type="ECO:0000259" key="6">
    <source>
        <dbReference type="PROSITE" id="PS50280"/>
    </source>
</evidence>
<dbReference type="SUPFAM" id="SSF82199">
    <property type="entry name" value="SET domain"/>
    <property type="match status" value="1"/>
</dbReference>
<evidence type="ECO:0000256" key="2">
    <source>
        <dbReference type="ARBA" id="ARBA00022771"/>
    </source>
</evidence>
<dbReference type="PROSITE" id="PS50280">
    <property type="entry name" value="SET"/>
    <property type="match status" value="1"/>
</dbReference>
<gene>
    <name evidence="7" type="ORF">O9K51_02769</name>
</gene>
<comment type="caution">
    <text evidence="7">The sequence shown here is derived from an EMBL/GenBank/DDBJ whole genome shotgun (WGS) entry which is preliminary data.</text>
</comment>
<reference evidence="7" key="1">
    <citation type="submission" date="2023-01" db="EMBL/GenBank/DDBJ databases">
        <title>The growth and conidiation of Purpureocillium lavendulum are regulated by nitrogen source and histone H3K14 acetylation.</title>
        <authorList>
            <person name="Tang P."/>
            <person name="Han J."/>
            <person name="Zhang C."/>
            <person name="Tang P."/>
            <person name="Qi F."/>
            <person name="Zhang K."/>
            <person name="Liang L."/>
        </authorList>
    </citation>
    <scope>NUCLEOTIDE SEQUENCE</scope>
    <source>
        <strain evidence="7">YMF1.00683</strain>
    </source>
</reference>
<proteinExistence type="predicted"/>
<dbReference type="Gene3D" id="3.30.40.10">
    <property type="entry name" value="Zinc/RING finger domain, C3HC4 (zinc finger)"/>
    <property type="match status" value="1"/>
</dbReference>
<feature type="compositionally biased region" description="Polar residues" evidence="5">
    <location>
        <begin position="621"/>
        <end position="639"/>
    </location>
</feature>
<feature type="compositionally biased region" description="Basic residues" evidence="5">
    <location>
        <begin position="127"/>
        <end position="140"/>
    </location>
</feature>
<feature type="compositionally biased region" description="Polar residues" evidence="5">
    <location>
        <begin position="653"/>
        <end position="664"/>
    </location>
</feature>
<keyword evidence="8" id="KW-1185">Reference proteome</keyword>
<feature type="compositionally biased region" description="Basic and acidic residues" evidence="5">
    <location>
        <begin position="730"/>
        <end position="742"/>
    </location>
</feature>
<feature type="compositionally biased region" description="Basic residues" evidence="5">
    <location>
        <begin position="490"/>
        <end position="499"/>
    </location>
</feature>
<feature type="compositionally biased region" description="Basic and acidic residues" evidence="5">
    <location>
        <begin position="518"/>
        <end position="545"/>
    </location>
</feature>
<feature type="compositionally biased region" description="Polar residues" evidence="5">
    <location>
        <begin position="500"/>
        <end position="516"/>
    </location>
</feature>
<keyword evidence="2" id="KW-0863">Zinc-finger</keyword>
<dbReference type="InterPro" id="IPR011011">
    <property type="entry name" value="Znf_FYVE_PHD"/>
</dbReference>
<dbReference type="GO" id="GO:0006355">
    <property type="term" value="P:regulation of DNA-templated transcription"/>
    <property type="evidence" value="ECO:0007669"/>
    <property type="project" value="TreeGrafter"/>
</dbReference>
<evidence type="ECO:0000256" key="4">
    <source>
        <dbReference type="ARBA" id="ARBA00022853"/>
    </source>
</evidence>
<dbReference type="SMART" id="SM00249">
    <property type="entry name" value="PHD"/>
    <property type="match status" value="1"/>
</dbReference>
<dbReference type="InterPro" id="IPR001214">
    <property type="entry name" value="SET_dom"/>
</dbReference>
<feature type="domain" description="SET" evidence="6">
    <location>
        <begin position="284"/>
        <end position="412"/>
    </location>
</feature>
<feature type="region of interest" description="Disordered" evidence="5">
    <location>
        <begin position="889"/>
        <end position="912"/>
    </location>
</feature>
<dbReference type="SMART" id="SM00317">
    <property type="entry name" value="SET"/>
    <property type="match status" value="1"/>
</dbReference>
<dbReference type="InterPro" id="IPR046341">
    <property type="entry name" value="SET_dom_sf"/>
</dbReference>
<feature type="compositionally biased region" description="Polar residues" evidence="5">
    <location>
        <begin position="903"/>
        <end position="912"/>
    </location>
</feature>
<accession>A0AB34G282</accession>
<dbReference type="Pfam" id="PF00628">
    <property type="entry name" value="PHD"/>
    <property type="match status" value="1"/>
</dbReference>
<dbReference type="InterPro" id="IPR001965">
    <property type="entry name" value="Znf_PHD"/>
</dbReference>
<dbReference type="GO" id="GO:0034967">
    <property type="term" value="C:Set3 complex"/>
    <property type="evidence" value="ECO:0007669"/>
    <property type="project" value="TreeGrafter"/>
</dbReference>
<dbReference type="EMBL" id="JAQHRD010000002">
    <property type="protein sequence ID" value="KAJ6444375.1"/>
    <property type="molecule type" value="Genomic_DNA"/>
</dbReference>
<dbReference type="PANTHER" id="PTHR46462:SF3">
    <property type="entry name" value="UPSET, ISOFORM A"/>
    <property type="match status" value="1"/>
</dbReference>
<evidence type="ECO:0000256" key="3">
    <source>
        <dbReference type="ARBA" id="ARBA00022833"/>
    </source>
</evidence>
<name>A0AB34G282_9HYPO</name>
<evidence type="ECO:0000313" key="8">
    <source>
        <dbReference type="Proteomes" id="UP001163105"/>
    </source>
</evidence>
<dbReference type="AlphaFoldDB" id="A0AB34G282"/>
<feature type="compositionally biased region" description="Basic and acidic residues" evidence="5">
    <location>
        <begin position="889"/>
        <end position="899"/>
    </location>
</feature>
<dbReference type="SUPFAM" id="SSF57903">
    <property type="entry name" value="FYVE/PHD zinc finger"/>
    <property type="match status" value="1"/>
</dbReference>
<feature type="region of interest" description="Disordered" evidence="5">
    <location>
        <begin position="118"/>
        <end position="214"/>
    </location>
</feature>
<dbReference type="InterPro" id="IPR013083">
    <property type="entry name" value="Znf_RING/FYVE/PHD"/>
</dbReference>
<feature type="compositionally biased region" description="Polar residues" evidence="5">
    <location>
        <begin position="148"/>
        <end position="158"/>
    </location>
</feature>
<dbReference type="GO" id="GO:0070210">
    <property type="term" value="C:Rpd3L-Expanded complex"/>
    <property type="evidence" value="ECO:0007669"/>
    <property type="project" value="TreeGrafter"/>
</dbReference>
<dbReference type="GO" id="GO:0006325">
    <property type="term" value="P:chromatin organization"/>
    <property type="evidence" value="ECO:0007669"/>
    <property type="project" value="UniProtKB-KW"/>
</dbReference>
<feature type="compositionally biased region" description="Pro residues" evidence="5">
    <location>
        <begin position="199"/>
        <end position="210"/>
    </location>
</feature>
<feature type="compositionally biased region" description="Basic and acidic residues" evidence="5">
    <location>
        <begin position="561"/>
        <end position="580"/>
    </location>
</feature>
<evidence type="ECO:0000256" key="5">
    <source>
        <dbReference type="SAM" id="MobiDB-lite"/>
    </source>
</evidence>
<dbReference type="Proteomes" id="UP001163105">
    <property type="component" value="Unassembled WGS sequence"/>
</dbReference>
<evidence type="ECO:0000313" key="7">
    <source>
        <dbReference type="EMBL" id="KAJ6444375.1"/>
    </source>
</evidence>
<keyword evidence="1" id="KW-0479">Metal-binding</keyword>
<feature type="compositionally biased region" description="Low complexity" evidence="5">
    <location>
        <begin position="175"/>
        <end position="198"/>
    </location>
</feature>
<feature type="region of interest" description="Disordered" evidence="5">
    <location>
        <begin position="488"/>
        <end position="670"/>
    </location>
</feature>
<feature type="region of interest" description="Disordered" evidence="5">
    <location>
        <begin position="709"/>
        <end position="742"/>
    </location>
</feature>
<dbReference type="InterPro" id="IPR019787">
    <property type="entry name" value="Znf_PHD-finger"/>
</dbReference>